<evidence type="ECO:0000259" key="2">
    <source>
        <dbReference type="Pfam" id="PF01425"/>
    </source>
</evidence>
<dbReference type="PANTHER" id="PTHR11895">
    <property type="entry name" value="TRANSAMIDASE"/>
    <property type="match status" value="1"/>
</dbReference>
<feature type="region of interest" description="Disordered" evidence="1">
    <location>
        <begin position="181"/>
        <end position="200"/>
    </location>
</feature>
<accession>A0A382ZT08</accession>
<dbReference type="AlphaFoldDB" id="A0A382ZT08"/>
<dbReference type="GO" id="GO:0050567">
    <property type="term" value="F:glutaminyl-tRNA synthase (glutamine-hydrolyzing) activity"/>
    <property type="evidence" value="ECO:0007669"/>
    <property type="project" value="TreeGrafter"/>
</dbReference>
<dbReference type="InterPro" id="IPR000120">
    <property type="entry name" value="Amidase"/>
</dbReference>
<evidence type="ECO:0000256" key="1">
    <source>
        <dbReference type="SAM" id="MobiDB-lite"/>
    </source>
</evidence>
<gene>
    <name evidence="3" type="ORF">METZ01_LOCUS451521</name>
</gene>
<sequence>PAFQFQAYPGGTGALIEKLWVGADGNPFESYPIAIPTWEGEVPTRPEEIAFLPVHRLSALIRDRHISPIDLTEIYLERIKRFDPVLLCAVTILEGRAREEAQQAEIDLQAGDWHGPLHGIPYGVKDLFSVTGAPTTWGSEDFQDQIIDEDAEVVIRLREAGAVLIAKLATGRFASGDNWYRGQTKNPWNPEQGSSGSSAGPASATAAGCVAFGIGTETQGSIVSPARRCGLSALRPTFGRISRYGGMVLSWSMDK</sequence>
<dbReference type="Gene3D" id="3.90.1300.10">
    <property type="entry name" value="Amidase signature (AS) domain"/>
    <property type="match status" value="1"/>
</dbReference>
<name>A0A382ZT08_9ZZZZ</name>
<dbReference type="EMBL" id="UINC01186445">
    <property type="protein sequence ID" value="SVD98667.1"/>
    <property type="molecule type" value="Genomic_DNA"/>
</dbReference>
<dbReference type="Pfam" id="PF01425">
    <property type="entry name" value="Amidase"/>
    <property type="match status" value="1"/>
</dbReference>
<evidence type="ECO:0000313" key="3">
    <source>
        <dbReference type="EMBL" id="SVD98667.1"/>
    </source>
</evidence>
<feature type="compositionally biased region" description="Polar residues" evidence="1">
    <location>
        <begin position="181"/>
        <end position="192"/>
    </location>
</feature>
<proteinExistence type="predicted"/>
<feature type="domain" description="Amidase" evidence="2">
    <location>
        <begin position="70"/>
        <end position="254"/>
    </location>
</feature>
<feature type="non-terminal residue" evidence="3">
    <location>
        <position position="1"/>
    </location>
</feature>
<reference evidence="3" key="1">
    <citation type="submission" date="2018-05" db="EMBL/GenBank/DDBJ databases">
        <authorList>
            <person name="Lanie J.A."/>
            <person name="Ng W.-L."/>
            <person name="Kazmierczak K.M."/>
            <person name="Andrzejewski T.M."/>
            <person name="Davidsen T.M."/>
            <person name="Wayne K.J."/>
            <person name="Tettelin H."/>
            <person name="Glass J.I."/>
            <person name="Rusch D."/>
            <person name="Podicherti R."/>
            <person name="Tsui H.-C.T."/>
            <person name="Winkler M.E."/>
        </authorList>
    </citation>
    <scope>NUCLEOTIDE SEQUENCE</scope>
</reference>
<protein>
    <recommendedName>
        <fullName evidence="2">Amidase domain-containing protein</fullName>
    </recommendedName>
</protein>
<dbReference type="PANTHER" id="PTHR11895:SF73">
    <property type="entry name" value="AMIDASE FAMILY PROTEIN"/>
    <property type="match status" value="1"/>
</dbReference>
<dbReference type="InterPro" id="IPR036928">
    <property type="entry name" value="AS_sf"/>
</dbReference>
<organism evidence="3">
    <name type="scientific">marine metagenome</name>
    <dbReference type="NCBI Taxonomy" id="408172"/>
    <lineage>
        <taxon>unclassified sequences</taxon>
        <taxon>metagenomes</taxon>
        <taxon>ecological metagenomes</taxon>
    </lineage>
</organism>
<dbReference type="SUPFAM" id="SSF75304">
    <property type="entry name" value="Amidase signature (AS) enzymes"/>
    <property type="match status" value="1"/>
</dbReference>
<feature type="non-terminal residue" evidence="3">
    <location>
        <position position="255"/>
    </location>
</feature>
<dbReference type="InterPro" id="IPR023631">
    <property type="entry name" value="Amidase_dom"/>
</dbReference>